<dbReference type="InterPro" id="IPR049453">
    <property type="entry name" value="Memb_transporter_dom"/>
</dbReference>
<dbReference type="OrthoDB" id="581879at2"/>
<feature type="transmembrane region" description="Helical" evidence="5">
    <location>
        <begin position="84"/>
        <end position="102"/>
    </location>
</feature>
<feature type="transmembrane region" description="Helical" evidence="5">
    <location>
        <begin position="137"/>
        <end position="158"/>
    </location>
</feature>
<evidence type="ECO:0000259" key="6">
    <source>
        <dbReference type="Pfam" id="PF13515"/>
    </source>
</evidence>
<evidence type="ECO:0000256" key="4">
    <source>
        <dbReference type="ARBA" id="ARBA00023136"/>
    </source>
</evidence>
<feature type="transmembrane region" description="Helical" evidence="5">
    <location>
        <begin position="39"/>
        <end position="54"/>
    </location>
</feature>
<dbReference type="KEGG" id="saco:SAME_00929"/>
<feature type="transmembrane region" description="Helical" evidence="5">
    <location>
        <begin position="277"/>
        <end position="294"/>
    </location>
</feature>
<organism evidence="7 8">
    <name type="scientific">Streptococcus acidominimus</name>
    <dbReference type="NCBI Taxonomy" id="1326"/>
    <lineage>
        <taxon>Bacteria</taxon>
        <taxon>Bacillati</taxon>
        <taxon>Bacillota</taxon>
        <taxon>Bacilli</taxon>
        <taxon>Lactobacillales</taxon>
        <taxon>Streptococcaceae</taxon>
        <taxon>Streptococcus</taxon>
    </lineage>
</organism>
<keyword evidence="2 5" id="KW-0812">Transmembrane</keyword>
<protein>
    <recommendedName>
        <fullName evidence="6">Integral membrane bound transporter domain-containing protein</fullName>
    </recommendedName>
</protein>
<evidence type="ECO:0000256" key="5">
    <source>
        <dbReference type="SAM" id="Phobius"/>
    </source>
</evidence>
<keyword evidence="4 5" id="KW-0472">Membrane</keyword>
<dbReference type="GO" id="GO:0016020">
    <property type="term" value="C:membrane"/>
    <property type="evidence" value="ECO:0007669"/>
    <property type="project" value="UniProtKB-SubCell"/>
</dbReference>
<comment type="subcellular location">
    <subcellularLocation>
        <location evidence="1">Membrane</location>
        <topology evidence="1">Multi-pass membrane protein</topology>
    </subcellularLocation>
</comment>
<evidence type="ECO:0000256" key="3">
    <source>
        <dbReference type="ARBA" id="ARBA00022989"/>
    </source>
</evidence>
<evidence type="ECO:0000256" key="1">
    <source>
        <dbReference type="ARBA" id="ARBA00004141"/>
    </source>
</evidence>
<gene>
    <name evidence="7" type="ORF">SAMEA4504048_00929</name>
</gene>
<proteinExistence type="predicted"/>
<feature type="transmembrane region" description="Helical" evidence="5">
    <location>
        <begin position="61"/>
        <end position="78"/>
    </location>
</feature>
<feature type="transmembrane region" description="Helical" evidence="5">
    <location>
        <begin position="306"/>
        <end position="328"/>
    </location>
</feature>
<feature type="transmembrane region" description="Helical" evidence="5">
    <location>
        <begin position="179"/>
        <end position="200"/>
    </location>
</feature>
<feature type="transmembrane region" description="Helical" evidence="5">
    <location>
        <begin position="15"/>
        <end position="33"/>
    </location>
</feature>
<evidence type="ECO:0000256" key="2">
    <source>
        <dbReference type="ARBA" id="ARBA00022692"/>
    </source>
</evidence>
<keyword evidence="3 5" id="KW-1133">Transmembrane helix</keyword>
<feature type="domain" description="Integral membrane bound transporter" evidence="6">
    <location>
        <begin position="195"/>
        <end position="320"/>
    </location>
</feature>
<dbReference type="AlphaFoldDB" id="A0A239WXJ2"/>
<evidence type="ECO:0000313" key="8">
    <source>
        <dbReference type="Proteomes" id="UP000215144"/>
    </source>
</evidence>
<feature type="transmembrane region" description="Helical" evidence="5">
    <location>
        <begin position="114"/>
        <end position="131"/>
    </location>
</feature>
<dbReference type="Pfam" id="PF13515">
    <property type="entry name" value="FUSC_2"/>
    <property type="match status" value="1"/>
</dbReference>
<reference evidence="7 8" key="1">
    <citation type="submission" date="2017-06" db="EMBL/GenBank/DDBJ databases">
        <authorList>
            <consortium name="Pathogen Informatics"/>
        </authorList>
    </citation>
    <scope>NUCLEOTIDE SEQUENCE [LARGE SCALE GENOMIC DNA]</scope>
    <source>
        <strain evidence="7 8">NCTC11291</strain>
    </source>
</reference>
<feature type="transmembrane region" description="Helical" evidence="5">
    <location>
        <begin position="230"/>
        <end position="249"/>
    </location>
</feature>
<dbReference type="RefSeq" id="WP_095122339.1">
    <property type="nucleotide sequence ID" value="NZ_LT906454.1"/>
</dbReference>
<evidence type="ECO:0000313" key="7">
    <source>
        <dbReference type="EMBL" id="SNV39142.1"/>
    </source>
</evidence>
<feature type="transmembrane region" description="Helical" evidence="5">
    <location>
        <begin position="206"/>
        <end position="223"/>
    </location>
</feature>
<accession>A0A239WXJ2</accession>
<sequence>MQNIFRTKEIEDAQLRVITITIIAFIIMLLGYWSDNFKISSFATLGLFTLFYYRNIPMFSLVVRLAIIGLTLLLAFLLGLLSSFLPWTTAIVVAAVAFFSRVLTRLYDISKPGVLFYAMLSAMGGSTTVSVDKLPVLILFFLMGVAFSVVGGIIIKSFDSRPETPLMLKSLKRRFYNDPIVIIDGVFYSGALFISVYLSQGLKLQNPYWVTLACASILLGENLRAIRERHLQYTFGAIAGLILSSLIFYFPFNRLQIVILVTLFYALSQYFVVRNYAVANIFTNPLAILLSMIAKGGQLSSLIQNQLLGILIGGFLGLAVAYIMTVALDHYITLIQEKRDEG</sequence>
<name>A0A239WXJ2_STRAI</name>
<dbReference type="EMBL" id="LT906454">
    <property type="protein sequence ID" value="SNV39142.1"/>
    <property type="molecule type" value="Genomic_DNA"/>
</dbReference>
<dbReference type="Proteomes" id="UP000215144">
    <property type="component" value="Chromosome 1"/>
</dbReference>